<sequence>MNGPTKKKELSVESLPVIWLLGSKHILPVEIKPNIPLFFGVYPRYLGANSPEKLVIELLCSFFVVPIN</sequence>
<evidence type="ECO:0000313" key="2">
    <source>
        <dbReference type="WBParaSite" id="SMUV_0000933901-mRNA-1"/>
    </source>
</evidence>
<dbReference type="AlphaFoldDB" id="A0A0N5AWN3"/>
<dbReference type="WBParaSite" id="SMUV_0000933901-mRNA-1">
    <property type="protein sequence ID" value="SMUV_0000933901-mRNA-1"/>
    <property type="gene ID" value="SMUV_0000933901"/>
</dbReference>
<accession>A0A0N5AWN3</accession>
<name>A0A0N5AWN3_9BILA</name>
<proteinExistence type="predicted"/>
<protein>
    <submittedName>
        <fullName evidence="2">Uncharacterized protein</fullName>
    </submittedName>
</protein>
<organism evidence="1 2">
    <name type="scientific">Syphacia muris</name>
    <dbReference type="NCBI Taxonomy" id="451379"/>
    <lineage>
        <taxon>Eukaryota</taxon>
        <taxon>Metazoa</taxon>
        <taxon>Ecdysozoa</taxon>
        <taxon>Nematoda</taxon>
        <taxon>Chromadorea</taxon>
        <taxon>Rhabditida</taxon>
        <taxon>Spirurina</taxon>
        <taxon>Oxyuridomorpha</taxon>
        <taxon>Oxyuroidea</taxon>
        <taxon>Oxyuridae</taxon>
        <taxon>Syphacia</taxon>
    </lineage>
</organism>
<reference evidence="2" key="1">
    <citation type="submission" date="2017-02" db="UniProtKB">
        <authorList>
            <consortium name="WormBaseParasite"/>
        </authorList>
    </citation>
    <scope>IDENTIFICATION</scope>
</reference>
<dbReference type="Proteomes" id="UP000046393">
    <property type="component" value="Unplaced"/>
</dbReference>
<keyword evidence="1" id="KW-1185">Reference proteome</keyword>
<evidence type="ECO:0000313" key="1">
    <source>
        <dbReference type="Proteomes" id="UP000046393"/>
    </source>
</evidence>